<organism evidence="1 2">
    <name type="scientific">Rehmannia glutinosa</name>
    <name type="common">Chinese foxglove</name>
    <dbReference type="NCBI Taxonomy" id="99300"/>
    <lineage>
        <taxon>Eukaryota</taxon>
        <taxon>Viridiplantae</taxon>
        <taxon>Streptophyta</taxon>
        <taxon>Embryophyta</taxon>
        <taxon>Tracheophyta</taxon>
        <taxon>Spermatophyta</taxon>
        <taxon>Magnoliopsida</taxon>
        <taxon>eudicotyledons</taxon>
        <taxon>Gunneridae</taxon>
        <taxon>Pentapetalae</taxon>
        <taxon>asterids</taxon>
        <taxon>lamiids</taxon>
        <taxon>Lamiales</taxon>
        <taxon>Orobanchaceae</taxon>
        <taxon>Rehmannieae</taxon>
        <taxon>Rehmannia</taxon>
    </lineage>
</organism>
<evidence type="ECO:0008006" key="3">
    <source>
        <dbReference type="Google" id="ProtNLM"/>
    </source>
</evidence>
<accession>A0ABR0U3U1</accession>
<dbReference type="PANTHER" id="PTHR33879:SF11">
    <property type="entry name" value="SHSP DOMAIN-CONTAINING PROTEIN"/>
    <property type="match status" value="1"/>
</dbReference>
<evidence type="ECO:0000313" key="1">
    <source>
        <dbReference type="EMBL" id="KAK6117173.1"/>
    </source>
</evidence>
<sequence>MEAIRVHPMATKRNIAVQMQGNAHKKLRKLPHVFSKVLELPFRSDADVAVEEGPDFFRFVAGIEVGGGAAMAVDDVRAYAVEIHPGVIKIVVRNGHVLRGGGGVDLFLDKLEVDTWRFRLPASTRPELATAVFVDGELIVTVPKGGSRREFVEGGGVWGGNRLVLVQ</sequence>
<gene>
    <name evidence="1" type="ORF">DH2020_049052</name>
</gene>
<dbReference type="PANTHER" id="PTHR33879">
    <property type="entry name" value="17.6 KDA CLASS II HEAT SHOCK PROTEIN-RELATED"/>
    <property type="match status" value="1"/>
</dbReference>
<dbReference type="Proteomes" id="UP001318860">
    <property type="component" value="Unassembled WGS sequence"/>
</dbReference>
<comment type="caution">
    <text evidence="1">The sequence shown here is derived from an EMBL/GenBank/DDBJ whole genome shotgun (WGS) entry which is preliminary data.</text>
</comment>
<name>A0ABR0U3U1_REHGL</name>
<proteinExistence type="predicted"/>
<dbReference type="CDD" id="cd00298">
    <property type="entry name" value="ACD_sHsps_p23-like"/>
    <property type="match status" value="1"/>
</dbReference>
<dbReference type="EMBL" id="JABTTQ020003471">
    <property type="protein sequence ID" value="KAK6117173.1"/>
    <property type="molecule type" value="Genomic_DNA"/>
</dbReference>
<evidence type="ECO:0000313" key="2">
    <source>
        <dbReference type="Proteomes" id="UP001318860"/>
    </source>
</evidence>
<protein>
    <recommendedName>
        <fullName evidence="3">SHSP domain-containing protein</fullName>
    </recommendedName>
</protein>
<keyword evidence="2" id="KW-1185">Reference proteome</keyword>
<reference evidence="1 2" key="1">
    <citation type="journal article" date="2021" name="Comput. Struct. Biotechnol. J.">
        <title>De novo genome assembly of the potent medicinal plant Rehmannia glutinosa using nanopore technology.</title>
        <authorList>
            <person name="Ma L."/>
            <person name="Dong C."/>
            <person name="Song C."/>
            <person name="Wang X."/>
            <person name="Zheng X."/>
            <person name="Niu Y."/>
            <person name="Chen S."/>
            <person name="Feng W."/>
        </authorList>
    </citation>
    <scope>NUCLEOTIDE SEQUENCE [LARGE SCALE GENOMIC DNA]</scope>
    <source>
        <strain evidence="1">DH-2019</strain>
    </source>
</reference>